<dbReference type="SUPFAM" id="SSF46785">
    <property type="entry name" value="Winged helix' DNA-binding domain"/>
    <property type="match status" value="1"/>
</dbReference>
<sequence length="310" mass="33472">MGAQLRGQLEYGIACGEIPRGTRLPSVRELSQELGVAHVTVAQVYKELLELGLIVTSRGQGTFVADVPRPSTAPELERLRLLLGDAIKCAEAEGFSLRQIEETMGVMLARRSQVARAGRHVLLVGLFAEATRGYAQDLQGQLPPGDQVQSITLGELRQGKGRELVEQADLVLALAHRHGETQALLPDKSVLPVGFIPSQSTRAALAALRPLAHVALVATFEPFLPSFLAGVKRFAPHVAHLRATHLRADDLESVLDGADTVVYATGSDVVRDLVPGRAALEYRHVIDPRDIETLVKPALDAVNKAKKEQP</sequence>
<accession>A0A418VGT1</accession>
<evidence type="ECO:0000259" key="4">
    <source>
        <dbReference type="PROSITE" id="PS50949"/>
    </source>
</evidence>
<dbReference type="Proteomes" id="UP000286287">
    <property type="component" value="Unassembled WGS sequence"/>
</dbReference>
<dbReference type="AlphaFoldDB" id="A0A418VGT1"/>
<dbReference type="PROSITE" id="PS50949">
    <property type="entry name" value="HTH_GNTR"/>
    <property type="match status" value="1"/>
</dbReference>
<keyword evidence="2" id="KW-0238">DNA-binding</keyword>
<dbReference type="SMART" id="SM00345">
    <property type="entry name" value="HTH_GNTR"/>
    <property type="match status" value="1"/>
</dbReference>
<organism evidence="5 6">
    <name type="scientific">Deinococcus cavernae</name>
    <dbReference type="NCBI Taxonomy" id="2320857"/>
    <lineage>
        <taxon>Bacteria</taxon>
        <taxon>Thermotogati</taxon>
        <taxon>Deinococcota</taxon>
        <taxon>Deinococci</taxon>
        <taxon>Deinococcales</taxon>
        <taxon>Deinococcaceae</taxon>
        <taxon>Deinococcus</taxon>
    </lineage>
</organism>
<comment type="caution">
    <text evidence="5">The sequence shown here is derived from an EMBL/GenBank/DDBJ whole genome shotgun (WGS) entry which is preliminary data.</text>
</comment>
<evidence type="ECO:0000256" key="3">
    <source>
        <dbReference type="ARBA" id="ARBA00023163"/>
    </source>
</evidence>
<protein>
    <submittedName>
        <fullName evidence="5">GntR family transcriptional regulator</fullName>
    </submittedName>
</protein>
<dbReference type="InterPro" id="IPR000524">
    <property type="entry name" value="Tscrpt_reg_HTH_GntR"/>
</dbReference>
<evidence type="ECO:0000256" key="1">
    <source>
        <dbReference type="ARBA" id="ARBA00023015"/>
    </source>
</evidence>
<keyword evidence="6" id="KW-1185">Reference proteome</keyword>
<dbReference type="CDD" id="cd07377">
    <property type="entry name" value="WHTH_GntR"/>
    <property type="match status" value="1"/>
</dbReference>
<dbReference type="InterPro" id="IPR036390">
    <property type="entry name" value="WH_DNA-bd_sf"/>
</dbReference>
<dbReference type="Gene3D" id="1.10.10.10">
    <property type="entry name" value="Winged helix-like DNA-binding domain superfamily/Winged helix DNA-binding domain"/>
    <property type="match status" value="1"/>
</dbReference>
<dbReference type="Pfam" id="PF00392">
    <property type="entry name" value="GntR"/>
    <property type="match status" value="1"/>
</dbReference>
<keyword evidence="1" id="KW-0805">Transcription regulation</keyword>
<evidence type="ECO:0000313" key="6">
    <source>
        <dbReference type="Proteomes" id="UP000286287"/>
    </source>
</evidence>
<dbReference type="PANTHER" id="PTHR38445:SF9">
    <property type="entry name" value="HTH-TYPE TRANSCRIPTIONAL REPRESSOR YTRA"/>
    <property type="match status" value="1"/>
</dbReference>
<reference evidence="5 6" key="1">
    <citation type="submission" date="2018-09" db="EMBL/GenBank/DDBJ databases">
        <authorList>
            <person name="Zhu H."/>
        </authorList>
    </citation>
    <scope>NUCLEOTIDE SEQUENCE [LARGE SCALE GENOMIC DNA]</scope>
    <source>
        <strain evidence="5 6">K2S05-167</strain>
    </source>
</reference>
<dbReference type="EMBL" id="QYUJ01000006">
    <property type="protein sequence ID" value="RJF75340.1"/>
    <property type="molecule type" value="Genomic_DNA"/>
</dbReference>
<keyword evidence="3" id="KW-0804">Transcription</keyword>
<gene>
    <name evidence="5" type="ORF">D3875_01935</name>
</gene>
<proteinExistence type="predicted"/>
<dbReference type="GO" id="GO:0003677">
    <property type="term" value="F:DNA binding"/>
    <property type="evidence" value="ECO:0007669"/>
    <property type="project" value="UniProtKB-KW"/>
</dbReference>
<dbReference type="GO" id="GO:0003700">
    <property type="term" value="F:DNA-binding transcription factor activity"/>
    <property type="evidence" value="ECO:0007669"/>
    <property type="project" value="InterPro"/>
</dbReference>
<name>A0A418VGT1_9DEIO</name>
<evidence type="ECO:0000313" key="5">
    <source>
        <dbReference type="EMBL" id="RJF75340.1"/>
    </source>
</evidence>
<dbReference type="PANTHER" id="PTHR38445">
    <property type="entry name" value="HTH-TYPE TRANSCRIPTIONAL REPRESSOR YTRA"/>
    <property type="match status" value="1"/>
</dbReference>
<evidence type="ECO:0000256" key="2">
    <source>
        <dbReference type="ARBA" id="ARBA00023125"/>
    </source>
</evidence>
<feature type="domain" description="HTH gntR-type" evidence="4">
    <location>
        <begin position="1"/>
        <end position="67"/>
    </location>
</feature>
<dbReference type="OrthoDB" id="9802328at2"/>
<dbReference type="InterPro" id="IPR036388">
    <property type="entry name" value="WH-like_DNA-bd_sf"/>
</dbReference>